<sequence>MWISHVLRRCRVEKQGRLKKGAKAAIRTVRNREKSGSLIDKMYQDKVVLCGASAYDKKYYLNEDFAALPEQIQKELQIMCVLFTEEIGGVLTLDFDEDGTLCFEVVANEDDFCFDEIGSALKIKQLQREKQELLEALQLFYKVFFLEENIEELLTEE</sequence>
<dbReference type="Pfam" id="PF19642">
    <property type="entry name" value="DUF6145"/>
    <property type="match status" value="1"/>
</dbReference>
<gene>
    <name evidence="1" type="ORF">SAMN05421730_100643</name>
</gene>
<protein>
    <submittedName>
        <fullName evidence="1">Uncharacterized protein</fullName>
    </submittedName>
</protein>
<name>A0A1D3TSD0_9FIRM</name>
<dbReference type="EMBL" id="FMKA01000006">
    <property type="protein sequence ID" value="SCP96746.1"/>
    <property type="molecule type" value="Genomic_DNA"/>
</dbReference>
<dbReference type="InterPro" id="IPR046143">
    <property type="entry name" value="DUF6145"/>
</dbReference>
<evidence type="ECO:0000313" key="2">
    <source>
        <dbReference type="Proteomes" id="UP000199315"/>
    </source>
</evidence>
<evidence type="ECO:0000313" key="1">
    <source>
        <dbReference type="EMBL" id="SCP96746.1"/>
    </source>
</evidence>
<reference evidence="1 2" key="1">
    <citation type="submission" date="2016-09" db="EMBL/GenBank/DDBJ databases">
        <authorList>
            <person name="Capua I."/>
            <person name="De Benedictis P."/>
            <person name="Joannis T."/>
            <person name="Lombin L.H."/>
            <person name="Cattoli G."/>
        </authorList>
    </citation>
    <scope>NUCLEOTIDE SEQUENCE [LARGE SCALE GENOMIC DNA]</scope>
    <source>
        <strain evidence="1 2">GluBS11</strain>
    </source>
</reference>
<proteinExistence type="predicted"/>
<accession>A0A1D3TSD0</accession>
<keyword evidence="2" id="KW-1185">Reference proteome</keyword>
<dbReference type="Proteomes" id="UP000199315">
    <property type="component" value="Unassembled WGS sequence"/>
</dbReference>
<organism evidence="1 2">
    <name type="scientific">Anaerobium acetethylicum</name>
    <dbReference type="NCBI Taxonomy" id="1619234"/>
    <lineage>
        <taxon>Bacteria</taxon>
        <taxon>Bacillati</taxon>
        <taxon>Bacillota</taxon>
        <taxon>Clostridia</taxon>
        <taxon>Lachnospirales</taxon>
        <taxon>Lachnospiraceae</taxon>
        <taxon>Anaerobium</taxon>
    </lineage>
</organism>
<dbReference type="STRING" id="1619234.SAMN05421730_100643"/>
<dbReference type="AlphaFoldDB" id="A0A1D3TSD0"/>